<evidence type="ECO:0000313" key="7">
    <source>
        <dbReference type="Proteomes" id="UP000019146"/>
    </source>
</evidence>
<feature type="transmembrane region" description="Helical" evidence="4">
    <location>
        <begin position="250"/>
        <end position="269"/>
    </location>
</feature>
<name>A0A0P0RIJ1_9BURK</name>
<accession>A0A0P0RIJ1</accession>
<protein>
    <submittedName>
        <fullName evidence="6">Arabinose efflux permease</fullName>
    </submittedName>
</protein>
<dbReference type="PANTHER" id="PTHR11360">
    <property type="entry name" value="MONOCARBOXYLATE TRANSPORTER"/>
    <property type="match status" value="1"/>
</dbReference>
<dbReference type="PROSITE" id="PS50850">
    <property type="entry name" value="MFS"/>
    <property type="match status" value="1"/>
</dbReference>
<feature type="transmembrane region" description="Helical" evidence="4">
    <location>
        <begin position="275"/>
        <end position="295"/>
    </location>
</feature>
<feature type="transmembrane region" description="Helical" evidence="4">
    <location>
        <begin position="223"/>
        <end position="243"/>
    </location>
</feature>
<feature type="transmembrane region" description="Helical" evidence="4">
    <location>
        <begin position="341"/>
        <end position="359"/>
    </location>
</feature>
<dbReference type="InterPro" id="IPR050327">
    <property type="entry name" value="Proton-linked_MCT"/>
</dbReference>
<proteinExistence type="predicted"/>
<evidence type="ECO:0000256" key="1">
    <source>
        <dbReference type="ARBA" id="ARBA00022692"/>
    </source>
</evidence>
<dbReference type="Pfam" id="PF07690">
    <property type="entry name" value="MFS_1"/>
    <property type="match status" value="1"/>
</dbReference>
<dbReference type="GO" id="GO:0022857">
    <property type="term" value="F:transmembrane transporter activity"/>
    <property type="evidence" value="ECO:0007669"/>
    <property type="project" value="InterPro"/>
</dbReference>
<evidence type="ECO:0000256" key="3">
    <source>
        <dbReference type="ARBA" id="ARBA00023136"/>
    </source>
</evidence>
<reference evidence="6 7" key="1">
    <citation type="journal article" date="2014" name="Genome Announc.">
        <title>Draft Genome Sequence of the Haloacid-Degrading Burkholderia caribensis Strain MBA4.</title>
        <authorList>
            <person name="Pan Y."/>
            <person name="Kong K.F."/>
            <person name="Tsang J.S."/>
        </authorList>
    </citation>
    <scope>NUCLEOTIDE SEQUENCE [LARGE SCALE GENOMIC DNA]</scope>
    <source>
        <strain evidence="6 7">MBA4</strain>
    </source>
</reference>
<evidence type="ECO:0000313" key="6">
    <source>
        <dbReference type="EMBL" id="ALL68396.1"/>
    </source>
</evidence>
<dbReference type="Gene3D" id="1.20.1250.20">
    <property type="entry name" value="MFS general substrate transporter like domains"/>
    <property type="match status" value="2"/>
</dbReference>
<evidence type="ECO:0000259" key="5">
    <source>
        <dbReference type="PROSITE" id="PS50850"/>
    </source>
</evidence>
<dbReference type="Proteomes" id="UP000019146">
    <property type="component" value="Chromosome 2"/>
</dbReference>
<feature type="transmembrane region" description="Helical" evidence="4">
    <location>
        <begin position="185"/>
        <end position="203"/>
    </location>
</feature>
<dbReference type="SUPFAM" id="SSF103473">
    <property type="entry name" value="MFS general substrate transporter"/>
    <property type="match status" value="1"/>
</dbReference>
<feature type="transmembrane region" description="Helical" evidence="4">
    <location>
        <begin position="138"/>
        <end position="155"/>
    </location>
</feature>
<feature type="transmembrane region" description="Helical" evidence="4">
    <location>
        <begin position="44"/>
        <end position="67"/>
    </location>
</feature>
<gene>
    <name evidence="6" type="ORF">K788_0000542</name>
</gene>
<dbReference type="AlphaFoldDB" id="A0A0P0RIJ1"/>
<evidence type="ECO:0000256" key="2">
    <source>
        <dbReference type="ARBA" id="ARBA00022989"/>
    </source>
</evidence>
<organism evidence="6 7">
    <name type="scientific">Paraburkholderia caribensis MBA4</name>
    <dbReference type="NCBI Taxonomy" id="1323664"/>
    <lineage>
        <taxon>Bacteria</taxon>
        <taxon>Pseudomonadati</taxon>
        <taxon>Pseudomonadota</taxon>
        <taxon>Betaproteobacteria</taxon>
        <taxon>Burkholderiales</taxon>
        <taxon>Burkholderiaceae</taxon>
        <taxon>Paraburkholderia</taxon>
    </lineage>
</organism>
<keyword evidence="2 4" id="KW-1133">Transmembrane helix</keyword>
<feature type="domain" description="Major facilitator superfamily (MFS) profile" evidence="5">
    <location>
        <begin position="1"/>
        <end position="365"/>
    </location>
</feature>
<feature type="transmembrane region" description="Helical" evidence="4">
    <location>
        <begin position="15"/>
        <end position="37"/>
    </location>
</feature>
<dbReference type="EMBL" id="CP012747">
    <property type="protein sequence ID" value="ALL68396.1"/>
    <property type="molecule type" value="Genomic_DNA"/>
</dbReference>
<feature type="transmembrane region" description="Helical" evidence="4">
    <location>
        <begin position="73"/>
        <end position="94"/>
    </location>
</feature>
<feature type="transmembrane region" description="Helical" evidence="4">
    <location>
        <begin position="106"/>
        <end position="132"/>
    </location>
</feature>
<dbReference type="PANTHER" id="PTHR11360:SF284">
    <property type="entry name" value="EG:103B4.3 PROTEIN-RELATED"/>
    <property type="match status" value="1"/>
</dbReference>
<dbReference type="InterPro" id="IPR020846">
    <property type="entry name" value="MFS_dom"/>
</dbReference>
<keyword evidence="3 4" id="KW-0472">Membrane</keyword>
<feature type="transmembrane region" description="Helical" evidence="4">
    <location>
        <begin position="307"/>
        <end position="329"/>
    </location>
</feature>
<evidence type="ECO:0000256" key="4">
    <source>
        <dbReference type="SAM" id="Phobius"/>
    </source>
</evidence>
<dbReference type="InterPro" id="IPR036259">
    <property type="entry name" value="MFS_trans_sf"/>
</dbReference>
<dbReference type="KEGG" id="bcai:K788_0000542"/>
<sequence>MAPWFHDFGWAKGQVSAVGALALCAMAIAVSISGYAADRWGARPVLMIGSIALAIALSATALMRSYWQFAVGYGLFGGVGFGFVSLPVVGSLVVRRIEGWQGLATGIATSGTTAGQLLILPIMTALFGTIGWRGSYEVFAALTIVVALFSFFMIGKEKRARPTAKLAPNTPVIQRVGRLLRSRPFHGLFWSFALCGFTSTGVVETHLIPFAQACGFPPMTSTLAYSVFAAFNLVGMLSAGYLSDRVDRRGLLITIYLVRSLAFVIPLFVGLNYTLLLTFSVVVGLAFYSTFPATIGLSAAHFGRDQLGLVMGILTVGHALGAAAGAYASGYIFDLFLRYDYAWVVSIGLAALSAVMVVMTPDPRMAGRISQDGLTALS</sequence>
<keyword evidence="1 4" id="KW-0812">Transmembrane</keyword>
<dbReference type="InterPro" id="IPR011701">
    <property type="entry name" value="MFS"/>
</dbReference>